<evidence type="ECO:0000313" key="3">
    <source>
        <dbReference type="Proteomes" id="UP000216225"/>
    </source>
</evidence>
<reference evidence="2 3" key="1">
    <citation type="submission" date="2018-09" db="EMBL/GenBank/DDBJ databases">
        <title>Genome comparison of Alicycliphilus sp. BQ1, a polyurethanolytic bacterium, with its closest phylogenetic relatives Alicycliphilus denitrificans BC and K601, unable to attack polyurethane.</title>
        <authorList>
            <person name="Loza-Tavera H."/>
            <person name="Lozano L."/>
            <person name="Cevallos M."/>
            <person name="Maya-Lucas O."/>
            <person name="Garcia-Mena J."/>
            <person name="Hernandez J."/>
        </authorList>
    </citation>
    <scope>NUCLEOTIDE SEQUENCE [LARGE SCALE GENOMIC DNA]</scope>
    <source>
        <strain evidence="2 3">BQ1</strain>
    </source>
</reference>
<dbReference type="AlphaFoldDB" id="A0A420KBP8"/>
<protein>
    <submittedName>
        <fullName evidence="2">Uncharacterized protein</fullName>
    </submittedName>
</protein>
<evidence type="ECO:0000256" key="1">
    <source>
        <dbReference type="SAM" id="MobiDB-lite"/>
    </source>
</evidence>
<proteinExistence type="predicted"/>
<dbReference type="Proteomes" id="UP000216225">
    <property type="component" value="Unassembled WGS sequence"/>
</dbReference>
<feature type="compositionally biased region" description="Low complexity" evidence="1">
    <location>
        <begin position="36"/>
        <end position="55"/>
    </location>
</feature>
<feature type="region of interest" description="Disordered" evidence="1">
    <location>
        <begin position="32"/>
        <end position="60"/>
    </location>
</feature>
<accession>A0A420KBP8</accession>
<comment type="caution">
    <text evidence="2">The sequence shown here is derived from an EMBL/GenBank/DDBJ whole genome shotgun (WGS) entry which is preliminary data.</text>
</comment>
<dbReference type="RefSeq" id="WP_094438193.1">
    <property type="nucleotide sequence ID" value="NZ_NKDB02000002.1"/>
</dbReference>
<organism evidence="2 3">
    <name type="scientific">Alicycliphilus denitrificans</name>
    <dbReference type="NCBI Taxonomy" id="179636"/>
    <lineage>
        <taxon>Bacteria</taxon>
        <taxon>Pseudomonadati</taxon>
        <taxon>Pseudomonadota</taxon>
        <taxon>Betaproteobacteria</taxon>
        <taxon>Burkholderiales</taxon>
        <taxon>Comamonadaceae</taxon>
        <taxon>Alicycliphilus</taxon>
    </lineage>
</organism>
<dbReference type="EMBL" id="NKDB02000002">
    <property type="protein sequence ID" value="RKJ96631.1"/>
    <property type="molecule type" value="Genomic_DNA"/>
</dbReference>
<evidence type="ECO:0000313" key="2">
    <source>
        <dbReference type="EMBL" id="RKJ96631.1"/>
    </source>
</evidence>
<sequence length="733" mass="75172">MAKFRITAPDGGTYEITAPDDATQEQVLAYAQANHAQAGRPAPGAQPQVPQQQPQSRSLAGELARQVGLTGRYALEGGAQLLDLPGGLIHAGLGAAGVKSDMPSESASKIADWLGLPKPESGLERTVADATRGGFGAAVPAGLAARAATGATGAARGVLQTLAANPAAQIGGGAGGAAAAGATREAGGNGWAQLGAGVLGGVAGGLAGNAAMKGAGWLGEKAAVAAGAKPLPTSTPPRKMDDTQLSSVLRNQLSISGGDWDAIPVNVQKSLMTDIRKANRLDGLDAGAMRRLADFRALEVTPTRGTVTLDPVQITREKNLAKAGANSSLVNIQGLAQVESANNNRLIQLLQGVEGRAETDPVTAGRHLAGDILGRQSALRSAEQEAWNAARSSPGYRMPMQAGVLSDINAALGENAQMPFMSKEISAYISALQANPEQFTPQAYRNLLSMLSNEMAAGGNPAAAARTATRILESAQLRPAATQFPNPGGLPVTAGVAEQMRATDHLPGNAMGLIDRARQATRAAYAFEESSPLVRSALSEGASADPARLAQRFIINGTPGEAAEVARSLTPQGRQVARDALATHIKRKALSGAADETGKVSQKALNSALHAIGREKLGLFFTPDEVEQLQRIGRVASYTQAQPAGSAVNNSNSGAMMVGKGIDLLTGITSKIPLLNINQQIDSLVNVGRTAQALQAQKGLLSPVVPEHGLLSNARHGAYAGGLLSPPDDGARR</sequence>
<gene>
    <name evidence="2" type="ORF">CE154_011450</name>
</gene>
<name>A0A420KBP8_9BURK</name>